<evidence type="ECO:0000256" key="1">
    <source>
        <dbReference type="ARBA" id="ARBA00004141"/>
    </source>
</evidence>
<evidence type="ECO:0000259" key="7">
    <source>
        <dbReference type="Pfam" id="PF01694"/>
    </source>
</evidence>
<dbReference type="SMART" id="SM00028">
    <property type="entry name" value="TPR"/>
    <property type="match status" value="2"/>
</dbReference>
<dbReference type="PROSITE" id="PS50005">
    <property type="entry name" value="TPR"/>
    <property type="match status" value="1"/>
</dbReference>
<dbReference type="Pfam" id="PF13414">
    <property type="entry name" value="TPR_11"/>
    <property type="match status" value="1"/>
</dbReference>
<proteinExistence type="inferred from homology"/>
<keyword evidence="5" id="KW-1133">Transmembrane helix</keyword>
<dbReference type="Proteomes" id="UP000031829">
    <property type="component" value="Chromosome"/>
</dbReference>
<gene>
    <name evidence="8" type="ORF">BG04_1495</name>
</gene>
<dbReference type="InterPro" id="IPR011990">
    <property type="entry name" value="TPR-like_helical_dom_sf"/>
</dbReference>
<sequence length="506" mass="57650">MSRQDFYYLQLAQQLLGHSSYELISMKADASELWFQSSHRKDKSIVRIVRRNFKSAVEQQKDVLYALQRAENLRKQRGKSTLTLNTIYFADFDPFYTEQSLESTPSPSKVNSYVEQLTAEKASAYEPLFERLGLILESADNFSSEEEAQRIEQWKHKIVLFVQKKQSEEQQIAGYGKPIFTYIFLALQILMFLFLEWKSSTQNTLTLIQYGAKYNPLIMEGEWWRFFTPIILHIGLLHLLMNSVALYYLGTVVERIYGSGRFVFIYIFAGFAGSLGSFIWNTSISAGASGAIFGCFGALLFLARTNPRFFFRTMGSSFIVIIVINLIFGFVAPNVDNAGHIGGLVGGFLAASIVSLPKQKKLYVQIPAFICTLLLVGSLLFYGYHERSVYQDEPYALSVAATYLQQKQYEEAKDAIKLFVEKGTGNSNVYFVSANAEFYLENYKEAKQQLNQAVKYDSTFHEAYYNLALVNMKLNDIPAATQNIDKAIALEPQNEKYEKLKQEIGN</sequence>
<dbReference type="InterPro" id="IPR050925">
    <property type="entry name" value="Rhomboid_protease_S54"/>
</dbReference>
<dbReference type="MEROPS" id="S54.014"/>
<evidence type="ECO:0000256" key="2">
    <source>
        <dbReference type="ARBA" id="ARBA00009045"/>
    </source>
</evidence>
<dbReference type="PANTHER" id="PTHR43731">
    <property type="entry name" value="RHOMBOID PROTEASE"/>
    <property type="match status" value="1"/>
</dbReference>
<dbReference type="InterPro" id="IPR035952">
    <property type="entry name" value="Rhomboid-like_sf"/>
</dbReference>
<evidence type="ECO:0000313" key="9">
    <source>
        <dbReference type="Proteomes" id="UP000031829"/>
    </source>
</evidence>
<comment type="subcellular location">
    <subcellularLocation>
        <location evidence="1">Membrane</location>
        <topology evidence="1">Multi-pass membrane protein</topology>
    </subcellularLocation>
</comment>
<accession>A0A0B6ADQ6</accession>
<evidence type="ECO:0000256" key="6">
    <source>
        <dbReference type="ARBA" id="ARBA00023136"/>
    </source>
</evidence>
<name>A0A0B6ADQ6_PRIM2</name>
<dbReference type="GO" id="GO:0004252">
    <property type="term" value="F:serine-type endopeptidase activity"/>
    <property type="evidence" value="ECO:0007669"/>
    <property type="project" value="InterPro"/>
</dbReference>
<protein>
    <submittedName>
        <fullName evidence="8">Tetratricopeptide repeat family protein</fullName>
    </submittedName>
</protein>
<dbReference type="SUPFAM" id="SSF144091">
    <property type="entry name" value="Rhomboid-like"/>
    <property type="match status" value="1"/>
</dbReference>
<reference evidence="8 9" key="1">
    <citation type="journal article" date="2015" name="Genome Announc.">
        <title>Complete genome sequences for 35 biothreat assay-relevant bacillus species.</title>
        <authorList>
            <person name="Johnson S.L."/>
            <person name="Daligault H.E."/>
            <person name="Davenport K.W."/>
            <person name="Jaissle J."/>
            <person name="Frey K.G."/>
            <person name="Ladner J.T."/>
            <person name="Broomall S.M."/>
            <person name="Bishop-Lilly K.A."/>
            <person name="Bruce D.C."/>
            <person name="Gibbons H.S."/>
            <person name="Coyne S.R."/>
            <person name="Lo C.C."/>
            <person name="Meincke L."/>
            <person name="Munk A.C."/>
            <person name="Koroleva G.I."/>
            <person name="Rosenzweig C.N."/>
            <person name="Palacios G.F."/>
            <person name="Redden C.L."/>
            <person name="Minogue T.D."/>
            <person name="Chain P.S."/>
        </authorList>
    </citation>
    <scope>NUCLEOTIDE SEQUENCE [LARGE SCALE GENOMIC DNA]</scope>
    <source>
        <strain evidence="9">ATCC 14581 / DSM 32 / JCM 2506 / NBRC 15308 / NCIMB 9376 / NCTC 10342 / NRRL B-14308 / VKM B-512</strain>
    </source>
</reference>
<dbReference type="SUPFAM" id="SSF48452">
    <property type="entry name" value="TPR-like"/>
    <property type="match status" value="1"/>
</dbReference>
<evidence type="ECO:0000256" key="5">
    <source>
        <dbReference type="ARBA" id="ARBA00022989"/>
    </source>
</evidence>
<keyword evidence="4" id="KW-0378">Hydrolase</keyword>
<dbReference type="AlphaFoldDB" id="A0A0B6ADQ6"/>
<dbReference type="KEGG" id="bmeg:BG04_1495"/>
<feature type="domain" description="Peptidase S54 rhomboid" evidence="7">
    <location>
        <begin position="221"/>
        <end position="355"/>
    </location>
</feature>
<dbReference type="InterPro" id="IPR019734">
    <property type="entry name" value="TPR_rpt"/>
</dbReference>
<dbReference type="GeneID" id="93644963"/>
<dbReference type="Gene3D" id="1.25.40.10">
    <property type="entry name" value="Tetratricopeptide repeat domain"/>
    <property type="match status" value="1"/>
</dbReference>
<dbReference type="Gene3D" id="1.20.1540.10">
    <property type="entry name" value="Rhomboid-like"/>
    <property type="match status" value="1"/>
</dbReference>
<evidence type="ECO:0000256" key="3">
    <source>
        <dbReference type="ARBA" id="ARBA00022692"/>
    </source>
</evidence>
<dbReference type="PANTHER" id="PTHR43731:SF14">
    <property type="entry name" value="PRESENILIN-ASSOCIATED RHOMBOID-LIKE PROTEIN, MITOCHONDRIAL"/>
    <property type="match status" value="1"/>
</dbReference>
<evidence type="ECO:0000313" key="8">
    <source>
        <dbReference type="EMBL" id="AJI23050.1"/>
    </source>
</evidence>
<organism evidence="8 9">
    <name type="scientific">Priestia megaterium (strain ATCC 14581 / DSM 32 / CCUG 1817 / JCM 2506 / NBRC 15308 / NCIMB 9376 / NCTC 10342 / NRRL B-14308 / VKM B-512 / Ford 19)</name>
    <name type="common">Bacillus megaterium</name>
    <dbReference type="NCBI Taxonomy" id="1348623"/>
    <lineage>
        <taxon>Bacteria</taxon>
        <taxon>Bacillati</taxon>
        <taxon>Bacillota</taxon>
        <taxon>Bacilli</taxon>
        <taxon>Bacillales</taxon>
        <taxon>Bacillaceae</taxon>
        <taxon>Priestia</taxon>
    </lineage>
</organism>
<dbReference type="HOGENOM" id="CLU_040141_0_0_9"/>
<dbReference type="Pfam" id="PF01694">
    <property type="entry name" value="Rhomboid"/>
    <property type="match status" value="1"/>
</dbReference>
<dbReference type="RefSeq" id="WP_034648924.1">
    <property type="nucleotide sequence ID" value="NZ_BCVB01000008.1"/>
</dbReference>
<keyword evidence="6" id="KW-0472">Membrane</keyword>
<dbReference type="InterPro" id="IPR022764">
    <property type="entry name" value="Peptidase_S54_rhomboid_dom"/>
</dbReference>
<evidence type="ECO:0000256" key="4">
    <source>
        <dbReference type="ARBA" id="ARBA00022801"/>
    </source>
</evidence>
<comment type="similarity">
    <text evidence="2">Belongs to the peptidase S54 family.</text>
</comment>
<dbReference type="GO" id="GO:0016020">
    <property type="term" value="C:membrane"/>
    <property type="evidence" value="ECO:0007669"/>
    <property type="project" value="UniProtKB-SubCell"/>
</dbReference>
<dbReference type="EMBL" id="CP009920">
    <property type="protein sequence ID" value="AJI23050.1"/>
    <property type="molecule type" value="Genomic_DNA"/>
</dbReference>
<keyword evidence="3" id="KW-0812">Transmembrane</keyword>